<dbReference type="InterPro" id="IPR016181">
    <property type="entry name" value="Acyl_CoA_acyltransferase"/>
</dbReference>
<feature type="compositionally biased region" description="Basic and acidic residues" evidence="3">
    <location>
        <begin position="11"/>
        <end position="20"/>
    </location>
</feature>
<sequence length="164" mass="17815">MRRRPPLDTGHAVDIRQDDPKAPHVADLLAHHLEELRSVMGEHAQALDASGLSASSVTFWTAWQDGVLAGFGALKQLDETHGEVKSMRAAPTARRTGVGRAILDHIVAEARKRGYARLSLETGTAPLHGPAISLYRSVGFVPCAPFADYQASLHNQFMSLDLSR</sequence>
<feature type="domain" description="N-acetyltransferase" evidence="4">
    <location>
        <begin position="13"/>
        <end position="163"/>
    </location>
</feature>
<dbReference type="PANTHER" id="PTHR43877:SF5">
    <property type="entry name" value="BLL8307 PROTEIN"/>
    <property type="match status" value="1"/>
</dbReference>
<protein>
    <submittedName>
        <fullName evidence="5">Acetyltransferase</fullName>
        <ecNumber evidence="5">2.3.1.-</ecNumber>
    </submittedName>
</protein>
<reference evidence="5 6" key="1">
    <citation type="submission" date="2024-07" db="EMBL/GenBank/DDBJ databases">
        <title>Genomic Encyclopedia of Type Strains, Phase V (KMG-V): Genome sequencing to study the core and pangenomes of soil and plant-associated prokaryotes.</title>
        <authorList>
            <person name="Whitman W."/>
        </authorList>
    </citation>
    <scope>NUCLEOTIDE SEQUENCE [LARGE SCALE GENOMIC DNA]</scope>
    <source>
        <strain evidence="5 6">USDA 152</strain>
    </source>
</reference>
<feature type="region of interest" description="Disordered" evidence="3">
    <location>
        <begin position="1"/>
        <end position="20"/>
    </location>
</feature>
<evidence type="ECO:0000313" key="6">
    <source>
        <dbReference type="Proteomes" id="UP001565369"/>
    </source>
</evidence>
<keyword evidence="6" id="KW-1185">Reference proteome</keyword>
<evidence type="ECO:0000259" key="4">
    <source>
        <dbReference type="PROSITE" id="PS51186"/>
    </source>
</evidence>
<gene>
    <name evidence="5" type="ORF">ABIG07_006892</name>
</gene>
<dbReference type="PANTHER" id="PTHR43877">
    <property type="entry name" value="AMINOALKYLPHOSPHONATE N-ACETYLTRANSFERASE-RELATED-RELATED"/>
    <property type="match status" value="1"/>
</dbReference>
<evidence type="ECO:0000256" key="2">
    <source>
        <dbReference type="ARBA" id="ARBA00023315"/>
    </source>
</evidence>
<comment type="caution">
    <text evidence="5">The sequence shown here is derived from an EMBL/GenBank/DDBJ whole genome shotgun (WGS) entry which is preliminary data.</text>
</comment>
<evidence type="ECO:0000256" key="3">
    <source>
        <dbReference type="SAM" id="MobiDB-lite"/>
    </source>
</evidence>
<evidence type="ECO:0000256" key="1">
    <source>
        <dbReference type="ARBA" id="ARBA00022679"/>
    </source>
</evidence>
<dbReference type="Gene3D" id="3.40.630.30">
    <property type="match status" value="1"/>
</dbReference>
<dbReference type="CDD" id="cd04301">
    <property type="entry name" value="NAT_SF"/>
    <property type="match status" value="1"/>
</dbReference>
<dbReference type="EC" id="2.3.1.-" evidence="5"/>
<name>A0ABV4G271_9BRAD</name>
<dbReference type="InterPro" id="IPR050832">
    <property type="entry name" value="Bact_Acetyltransf"/>
</dbReference>
<dbReference type="Pfam" id="PF00583">
    <property type="entry name" value="Acetyltransf_1"/>
    <property type="match status" value="1"/>
</dbReference>
<dbReference type="InterPro" id="IPR000182">
    <property type="entry name" value="GNAT_dom"/>
</dbReference>
<keyword evidence="2 5" id="KW-0012">Acyltransferase</keyword>
<keyword evidence="1 5" id="KW-0808">Transferase</keyword>
<dbReference type="SUPFAM" id="SSF55729">
    <property type="entry name" value="Acyl-CoA N-acyltransferases (Nat)"/>
    <property type="match status" value="1"/>
</dbReference>
<evidence type="ECO:0000313" key="5">
    <source>
        <dbReference type="EMBL" id="MEY9457944.1"/>
    </source>
</evidence>
<organism evidence="5 6">
    <name type="scientific">Bradyrhizobium ottawaense</name>
    <dbReference type="NCBI Taxonomy" id="931866"/>
    <lineage>
        <taxon>Bacteria</taxon>
        <taxon>Pseudomonadati</taxon>
        <taxon>Pseudomonadota</taxon>
        <taxon>Alphaproteobacteria</taxon>
        <taxon>Hyphomicrobiales</taxon>
        <taxon>Nitrobacteraceae</taxon>
        <taxon>Bradyrhizobium</taxon>
    </lineage>
</organism>
<dbReference type="GO" id="GO:0016746">
    <property type="term" value="F:acyltransferase activity"/>
    <property type="evidence" value="ECO:0007669"/>
    <property type="project" value="UniProtKB-KW"/>
</dbReference>
<dbReference type="EMBL" id="JBGBZJ010000003">
    <property type="protein sequence ID" value="MEY9457944.1"/>
    <property type="molecule type" value="Genomic_DNA"/>
</dbReference>
<dbReference type="PROSITE" id="PS51186">
    <property type="entry name" value="GNAT"/>
    <property type="match status" value="1"/>
</dbReference>
<dbReference type="Proteomes" id="UP001565369">
    <property type="component" value="Unassembled WGS sequence"/>
</dbReference>
<accession>A0ABV4G271</accession>
<proteinExistence type="predicted"/>